<evidence type="ECO:0000313" key="13">
    <source>
        <dbReference type="Proteomes" id="UP000308133"/>
    </source>
</evidence>
<feature type="domain" description="C2H2-type" evidence="11">
    <location>
        <begin position="114"/>
        <end position="144"/>
    </location>
</feature>
<name>A0A4U7BBE2_9PEZI</name>
<feature type="domain" description="C2H2-type" evidence="11">
    <location>
        <begin position="84"/>
        <end position="113"/>
    </location>
</feature>
<dbReference type="AlphaFoldDB" id="A0A4U7BBE2"/>
<proteinExistence type="predicted"/>
<evidence type="ECO:0000256" key="4">
    <source>
        <dbReference type="ARBA" id="ARBA00022771"/>
    </source>
</evidence>
<dbReference type="GO" id="GO:0000978">
    <property type="term" value="F:RNA polymerase II cis-regulatory region sequence-specific DNA binding"/>
    <property type="evidence" value="ECO:0007669"/>
    <property type="project" value="UniProtKB-ARBA"/>
</dbReference>
<comment type="caution">
    <text evidence="12">The sequence shown here is derived from an EMBL/GenBank/DDBJ whole genome shotgun (WGS) entry which is preliminary data.</text>
</comment>
<protein>
    <submittedName>
        <fullName evidence="12">Transcription factor-like protein 2</fullName>
    </submittedName>
</protein>
<keyword evidence="2" id="KW-0479">Metal-binding</keyword>
<evidence type="ECO:0000256" key="8">
    <source>
        <dbReference type="ARBA" id="ARBA00023242"/>
    </source>
</evidence>
<feature type="domain" description="C2H2-type" evidence="11">
    <location>
        <begin position="145"/>
        <end position="174"/>
    </location>
</feature>
<evidence type="ECO:0000256" key="2">
    <source>
        <dbReference type="ARBA" id="ARBA00022723"/>
    </source>
</evidence>
<dbReference type="Gene3D" id="3.30.160.60">
    <property type="entry name" value="Classic Zinc Finger"/>
    <property type="match status" value="6"/>
</dbReference>
<feature type="domain" description="C2H2-type" evidence="11">
    <location>
        <begin position="204"/>
        <end position="241"/>
    </location>
</feature>
<evidence type="ECO:0000256" key="6">
    <source>
        <dbReference type="ARBA" id="ARBA00023015"/>
    </source>
</evidence>
<feature type="domain" description="C2H2-type" evidence="11">
    <location>
        <begin position="318"/>
        <end position="348"/>
    </location>
</feature>
<dbReference type="InterPro" id="IPR036236">
    <property type="entry name" value="Znf_C2H2_sf"/>
</dbReference>
<sequence>MSVLAVKRGAPPGDEQQLLKRARGNDFPGFSNLLDPALGGSSPDDDGLGAVDSNVDEDDAVSSSATTTQPGKPNLKHPRREKKFVCDYPNCGKAYTRPVRLSEHQRSHTNERPFVCTAEKCGRAFLRESHLKAHIKSHHEDLRDYICDWPDCGKGFATGQRLREHKKRHEEREQCKCATCGQFFRKQETLDRHMSSVHTTDPGYICDHIVNQDTGQACGLKFNKYPALRQHRDRAHSGYKYFCHDCSPEDKDFEMDMDDSASQMPAVVGFLTFSELQRHMKDAHPPKCNICGQVCSTAAKLKAHMDIEHQDLEERRTIPCKAAGCDRMFTRNGNMLVHYKSTHENQKFLCAHGEHMFNTIPEWNGSGACGRGFSTKAALEKHIRTQHLNLPLPGNKGKEKRKARKARMAAVQEEDAAAMDEDRSQHSEAANLLTGLGHDEMREIRCVLEYCPHRFRRWYDLELHLGTAHGYSDIAASDAAEAIREREALSGGQFWLGGDPDDEARDMELATRLQAALGVQSPSGSQSQQ</sequence>
<reference evidence="12 13" key="1">
    <citation type="submission" date="2018-02" db="EMBL/GenBank/DDBJ databases">
        <title>Draft genome sequences of Elsinoe sp., causing black scab on jojoba.</title>
        <authorList>
            <person name="Stodart B."/>
            <person name="Jeffress S."/>
            <person name="Ash G."/>
            <person name="Arun Chinnappa K."/>
        </authorList>
    </citation>
    <scope>NUCLEOTIDE SEQUENCE [LARGE SCALE GENOMIC DNA]</scope>
    <source>
        <strain evidence="12 13">Hillstone_2</strain>
    </source>
</reference>
<gene>
    <name evidence="12" type="ORF">C1H76_0288</name>
</gene>
<keyword evidence="3" id="KW-0677">Repeat</keyword>
<keyword evidence="7" id="KW-0804">Transcription</keyword>
<dbReference type="GO" id="GO:0005634">
    <property type="term" value="C:nucleus"/>
    <property type="evidence" value="ECO:0007669"/>
    <property type="project" value="UniProtKB-SubCell"/>
</dbReference>
<evidence type="ECO:0000313" key="12">
    <source>
        <dbReference type="EMBL" id="TKX27451.1"/>
    </source>
</evidence>
<dbReference type="PROSITE" id="PS00028">
    <property type="entry name" value="ZINC_FINGER_C2H2_1"/>
    <property type="match status" value="6"/>
</dbReference>
<feature type="compositionally biased region" description="Polar residues" evidence="10">
    <location>
        <begin position="61"/>
        <end position="71"/>
    </location>
</feature>
<evidence type="ECO:0000256" key="3">
    <source>
        <dbReference type="ARBA" id="ARBA00022737"/>
    </source>
</evidence>
<dbReference type="GO" id="GO:0008270">
    <property type="term" value="F:zinc ion binding"/>
    <property type="evidence" value="ECO:0007669"/>
    <property type="project" value="UniProtKB-KW"/>
</dbReference>
<comment type="subcellular location">
    <subcellularLocation>
        <location evidence="1">Nucleus</location>
    </subcellularLocation>
</comment>
<dbReference type="EMBL" id="PTQR01000004">
    <property type="protein sequence ID" value="TKX27451.1"/>
    <property type="molecule type" value="Genomic_DNA"/>
</dbReference>
<dbReference type="InterPro" id="IPR013087">
    <property type="entry name" value="Znf_C2H2_type"/>
</dbReference>
<dbReference type="InterPro" id="IPR051061">
    <property type="entry name" value="Zinc_finger_trans_reg"/>
</dbReference>
<dbReference type="GO" id="GO:0000981">
    <property type="term" value="F:DNA-binding transcription factor activity, RNA polymerase II-specific"/>
    <property type="evidence" value="ECO:0007669"/>
    <property type="project" value="UniProtKB-ARBA"/>
</dbReference>
<keyword evidence="6" id="KW-0805">Transcription regulation</keyword>
<dbReference type="PANTHER" id="PTHR46179">
    <property type="entry name" value="ZINC FINGER PROTEIN"/>
    <property type="match status" value="1"/>
</dbReference>
<evidence type="ECO:0000256" key="5">
    <source>
        <dbReference type="ARBA" id="ARBA00022833"/>
    </source>
</evidence>
<feature type="domain" description="C2H2-type" evidence="11">
    <location>
        <begin position="175"/>
        <end position="203"/>
    </location>
</feature>
<evidence type="ECO:0000256" key="7">
    <source>
        <dbReference type="ARBA" id="ARBA00023163"/>
    </source>
</evidence>
<evidence type="ECO:0000256" key="1">
    <source>
        <dbReference type="ARBA" id="ARBA00004123"/>
    </source>
</evidence>
<feature type="region of interest" description="Disordered" evidence="10">
    <location>
        <begin position="21"/>
        <end position="79"/>
    </location>
</feature>
<dbReference type="Proteomes" id="UP000308133">
    <property type="component" value="Unassembled WGS sequence"/>
</dbReference>
<dbReference type="SUPFAM" id="SSF57667">
    <property type="entry name" value="beta-beta-alpha zinc fingers"/>
    <property type="match status" value="3"/>
</dbReference>
<evidence type="ECO:0000256" key="10">
    <source>
        <dbReference type="SAM" id="MobiDB-lite"/>
    </source>
</evidence>
<dbReference type="FunFam" id="3.30.160.60:FF:000125">
    <property type="entry name" value="Putative zinc finger protein 143"/>
    <property type="match status" value="1"/>
</dbReference>
<dbReference type="PROSITE" id="PS50157">
    <property type="entry name" value="ZINC_FINGER_C2H2_2"/>
    <property type="match status" value="6"/>
</dbReference>
<dbReference type="SMART" id="SM00355">
    <property type="entry name" value="ZnF_C2H2"/>
    <property type="match status" value="10"/>
</dbReference>
<keyword evidence="5" id="KW-0862">Zinc</keyword>
<organism evidence="12 13">
    <name type="scientific">Elsinoe australis</name>
    <dbReference type="NCBI Taxonomy" id="40998"/>
    <lineage>
        <taxon>Eukaryota</taxon>
        <taxon>Fungi</taxon>
        <taxon>Dikarya</taxon>
        <taxon>Ascomycota</taxon>
        <taxon>Pezizomycotina</taxon>
        <taxon>Dothideomycetes</taxon>
        <taxon>Dothideomycetidae</taxon>
        <taxon>Myriangiales</taxon>
        <taxon>Elsinoaceae</taxon>
        <taxon>Elsinoe</taxon>
    </lineage>
</organism>
<evidence type="ECO:0000259" key="11">
    <source>
        <dbReference type="PROSITE" id="PS50157"/>
    </source>
</evidence>
<dbReference type="Pfam" id="PF00096">
    <property type="entry name" value="zf-C2H2"/>
    <property type="match status" value="6"/>
</dbReference>
<accession>A0A4U7BBE2</accession>
<evidence type="ECO:0000256" key="9">
    <source>
        <dbReference type="PROSITE-ProRule" id="PRU00042"/>
    </source>
</evidence>
<keyword evidence="8" id="KW-0539">Nucleus</keyword>
<keyword evidence="4 9" id="KW-0863">Zinc-finger</keyword>
<dbReference type="PANTHER" id="PTHR46179:SF13">
    <property type="entry name" value="C2H2-TYPE DOMAIN-CONTAINING PROTEIN"/>
    <property type="match status" value="1"/>
</dbReference>